<evidence type="ECO:0000256" key="4">
    <source>
        <dbReference type="ARBA" id="ARBA00022980"/>
    </source>
</evidence>
<dbReference type="EMBL" id="GBEZ01020108">
    <property type="protein sequence ID" value="JAC66530.1"/>
    <property type="molecule type" value="Transcribed_RNA"/>
</dbReference>
<dbReference type="AlphaFoldDB" id="A0A061R784"/>
<keyword evidence="5" id="KW-0496">Mitochondrion</keyword>
<protein>
    <recommendedName>
        <fullName evidence="7">Large ribosomal subunit protein uL3m</fullName>
    </recommendedName>
</protein>
<evidence type="ECO:0000256" key="3">
    <source>
        <dbReference type="ARBA" id="ARBA00022946"/>
    </source>
</evidence>
<keyword evidence="4 8" id="KW-0689">Ribosomal protein</keyword>
<proteinExistence type="inferred from homology"/>
<evidence type="ECO:0000256" key="7">
    <source>
        <dbReference type="ARBA" id="ARBA00035209"/>
    </source>
</evidence>
<dbReference type="NCBIfam" id="TIGR03625">
    <property type="entry name" value="L3_bact"/>
    <property type="match status" value="1"/>
</dbReference>
<evidence type="ECO:0000256" key="9">
    <source>
        <dbReference type="SAM" id="MobiDB-lite"/>
    </source>
</evidence>
<dbReference type="GO" id="GO:0006412">
    <property type="term" value="P:translation"/>
    <property type="evidence" value="ECO:0007669"/>
    <property type="project" value="InterPro"/>
</dbReference>
<dbReference type="GO" id="GO:0003735">
    <property type="term" value="F:structural constituent of ribosome"/>
    <property type="evidence" value="ECO:0007669"/>
    <property type="project" value="InterPro"/>
</dbReference>
<comment type="subcellular location">
    <subcellularLocation>
        <location evidence="1">Mitochondrion</location>
    </subcellularLocation>
</comment>
<evidence type="ECO:0000256" key="1">
    <source>
        <dbReference type="ARBA" id="ARBA00004173"/>
    </source>
</evidence>
<evidence type="ECO:0000256" key="6">
    <source>
        <dbReference type="ARBA" id="ARBA00023274"/>
    </source>
</evidence>
<dbReference type="PANTHER" id="PTHR11229">
    <property type="entry name" value="50S RIBOSOMAL PROTEIN L3"/>
    <property type="match status" value="1"/>
</dbReference>
<dbReference type="InterPro" id="IPR009000">
    <property type="entry name" value="Transl_B-barrel_sf"/>
</dbReference>
<keyword evidence="6 8" id="KW-0687">Ribonucleoprotein</keyword>
<evidence type="ECO:0000256" key="2">
    <source>
        <dbReference type="ARBA" id="ARBA00006540"/>
    </source>
</evidence>
<comment type="similarity">
    <text evidence="2 8">Belongs to the universal ribosomal protein uL3 family.</text>
</comment>
<dbReference type="GO" id="GO:0005762">
    <property type="term" value="C:mitochondrial large ribosomal subunit"/>
    <property type="evidence" value="ECO:0007669"/>
    <property type="project" value="TreeGrafter"/>
</dbReference>
<keyword evidence="3" id="KW-0809">Transit peptide</keyword>
<evidence type="ECO:0000256" key="8">
    <source>
        <dbReference type="RuleBase" id="RU003905"/>
    </source>
</evidence>
<dbReference type="Pfam" id="PF00297">
    <property type="entry name" value="Ribosomal_L3"/>
    <property type="match status" value="1"/>
</dbReference>
<name>A0A061R784_9CHLO</name>
<evidence type="ECO:0000313" key="10">
    <source>
        <dbReference type="EMBL" id="JAC66530.1"/>
    </source>
</evidence>
<dbReference type="Gene3D" id="2.40.30.10">
    <property type="entry name" value="Translation factors"/>
    <property type="match status" value="2"/>
</dbReference>
<organism evidence="10">
    <name type="scientific">Tetraselmis sp. GSL018</name>
    <dbReference type="NCBI Taxonomy" id="582737"/>
    <lineage>
        <taxon>Eukaryota</taxon>
        <taxon>Viridiplantae</taxon>
        <taxon>Chlorophyta</taxon>
        <taxon>core chlorophytes</taxon>
        <taxon>Chlorodendrophyceae</taxon>
        <taxon>Chlorodendrales</taxon>
        <taxon>Chlorodendraceae</taxon>
        <taxon>Tetraselmis</taxon>
    </lineage>
</organism>
<gene>
    <name evidence="10" type="primary">RPLC</name>
    <name evidence="10" type="ORF">TSPGSL018_13441</name>
</gene>
<evidence type="ECO:0000256" key="5">
    <source>
        <dbReference type="ARBA" id="ARBA00023128"/>
    </source>
</evidence>
<dbReference type="InterPro" id="IPR019926">
    <property type="entry name" value="Ribosomal_uL3_CS"/>
</dbReference>
<accession>A0A061R784</accession>
<dbReference type="InterPro" id="IPR019927">
    <property type="entry name" value="Ribosomal_uL3_bac/org-type"/>
</dbReference>
<dbReference type="PROSITE" id="PS00474">
    <property type="entry name" value="RIBOSOMAL_L3"/>
    <property type="match status" value="1"/>
</dbReference>
<reference evidence="10" key="1">
    <citation type="submission" date="2014-05" db="EMBL/GenBank/DDBJ databases">
        <title>The transcriptome of the halophilic microalga Tetraselmis sp. GSL018 isolated from the Great Salt Lake, Utah.</title>
        <authorList>
            <person name="Jinkerson R.E."/>
            <person name="D'Adamo S."/>
            <person name="Posewitz M.C."/>
        </authorList>
    </citation>
    <scope>NUCLEOTIDE SEQUENCE</scope>
    <source>
        <strain evidence="10">GSL018</strain>
    </source>
</reference>
<sequence length="336" mass="36665">MASSLVKSLARPSVWYSRNSVIGYLIDRCSVYEQSCVTAVALRSEQFQEFSNGKCDRRTYAVQASLQSEEASVPAWVPPPLEERPWQRHSRRSGVIAVKAGMTQTWDEWGVRIPLTVLWIDNCQVTQVKSKERGDVTDAVQVGIGTVRDKRRRGRATQLGTRKRVLHEFPVSPDALLPLGTEIRASHFAAGQRVDVAGTTIGKGFQGAMKRHGFGGGPASHGTSLAHRALGSTGACQDPGRVEKGKKMPGRMGGKRRTVMNAVVYKVDPARNLLYIRGAVPGHRGNFVFVRDAHSYRTSKSQSPAAEALPFPTFIGPEPTEPQTMRGGKDPFGSAA</sequence>
<dbReference type="SUPFAM" id="SSF50447">
    <property type="entry name" value="Translation proteins"/>
    <property type="match status" value="1"/>
</dbReference>
<feature type="region of interest" description="Disordered" evidence="9">
    <location>
        <begin position="231"/>
        <end position="253"/>
    </location>
</feature>
<dbReference type="InterPro" id="IPR000597">
    <property type="entry name" value="Ribosomal_uL3"/>
</dbReference>
<dbReference type="FunFam" id="2.40.30.10:FF:000004">
    <property type="entry name" value="50S ribosomal protein L3"/>
    <property type="match status" value="1"/>
</dbReference>
<dbReference type="PANTHER" id="PTHR11229:SF8">
    <property type="entry name" value="LARGE RIBOSOMAL SUBUNIT PROTEIN UL3M"/>
    <property type="match status" value="1"/>
</dbReference>
<feature type="region of interest" description="Disordered" evidence="9">
    <location>
        <begin position="300"/>
        <end position="336"/>
    </location>
</feature>